<feature type="region of interest" description="Disordered" evidence="1">
    <location>
        <begin position="41"/>
        <end position="61"/>
    </location>
</feature>
<dbReference type="Proteomes" id="UP000004416">
    <property type="component" value="Unassembled WGS sequence"/>
</dbReference>
<gene>
    <name evidence="3" type="ORF">HMPREF0322_01737</name>
</gene>
<evidence type="ECO:0000256" key="2">
    <source>
        <dbReference type="SAM" id="Phobius"/>
    </source>
</evidence>
<dbReference type="AlphaFoldDB" id="G9XLA3"/>
<evidence type="ECO:0000313" key="4">
    <source>
        <dbReference type="Proteomes" id="UP000004416"/>
    </source>
</evidence>
<evidence type="ECO:0000313" key="3">
    <source>
        <dbReference type="EMBL" id="EHL07620.1"/>
    </source>
</evidence>
<feature type="transmembrane region" description="Helical" evidence="2">
    <location>
        <begin position="12"/>
        <end position="29"/>
    </location>
</feature>
<keyword evidence="2" id="KW-1133">Transmembrane helix</keyword>
<proteinExistence type="predicted"/>
<name>G9XLA3_DESHA</name>
<dbReference type="Pfam" id="PF12669">
    <property type="entry name" value="FeoB_associated"/>
    <property type="match status" value="1"/>
</dbReference>
<evidence type="ECO:0000256" key="1">
    <source>
        <dbReference type="SAM" id="MobiDB-lite"/>
    </source>
</evidence>
<sequence>MNAMLEWISSNGVNLIIGAVLLAVIALAGRNVYKTRKSGGCSGCSSSCGCGSGGCESNKVE</sequence>
<dbReference type="EMBL" id="AFZX01000040">
    <property type="protein sequence ID" value="EHL07620.1"/>
    <property type="molecule type" value="Genomic_DNA"/>
</dbReference>
<organism evidence="3 4">
    <name type="scientific">Desulfitobacterium hafniense DP7</name>
    <dbReference type="NCBI Taxonomy" id="537010"/>
    <lineage>
        <taxon>Bacteria</taxon>
        <taxon>Bacillati</taxon>
        <taxon>Bacillota</taxon>
        <taxon>Clostridia</taxon>
        <taxon>Eubacteriales</taxon>
        <taxon>Desulfitobacteriaceae</taxon>
        <taxon>Desulfitobacterium</taxon>
    </lineage>
</organism>
<reference evidence="3 4" key="1">
    <citation type="submission" date="2011-08" db="EMBL/GenBank/DDBJ databases">
        <authorList>
            <person name="Weinstock G."/>
            <person name="Sodergren E."/>
            <person name="Clifton S."/>
            <person name="Fulton L."/>
            <person name="Fulton B."/>
            <person name="Courtney L."/>
            <person name="Fronick C."/>
            <person name="Harrison M."/>
            <person name="Strong C."/>
            <person name="Farmer C."/>
            <person name="Delahaunty K."/>
            <person name="Markovic C."/>
            <person name="Hall O."/>
            <person name="Minx P."/>
            <person name="Tomlinson C."/>
            <person name="Mitreva M."/>
            <person name="Hou S."/>
            <person name="Chen J."/>
            <person name="Wollam A."/>
            <person name="Pepin K.H."/>
            <person name="Johnson M."/>
            <person name="Bhonagiri V."/>
            <person name="Zhang X."/>
            <person name="Suruliraj S."/>
            <person name="Warren W."/>
            <person name="Chinwalla A."/>
            <person name="Mardis E.R."/>
            <person name="Wilson R.K."/>
        </authorList>
    </citation>
    <scope>NUCLEOTIDE SEQUENCE [LARGE SCALE GENOMIC DNA]</scope>
    <source>
        <strain evidence="3 4">DP7</strain>
    </source>
</reference>
<keyword evidence="2" id="KW-0812">Transmembrane</keyword>
<accession>G9XLA3</accession>
<evidence type="ECO:0008006" key="5">
    <source>
        <dbReference type="Google" id="ProtNLM"/>
    </source>
</evidence>
<comment type="caution">
    <text evidence="3">The sequence shown here is derived from an EMBL/GenBank/DDBJ whole genome shotgun (WGS) entry which is preliminary data.</text>
</comment>
<protein>
    <recommendedName>
        <fullName evidence="5">Virus attachment protein p12 family protein</fullName>
    </recommendedName>
</protein>
<keyword evidence="2" id="KW-0472">Membrane</keyword>
<dbReference type="HOGENOM" id="CLU_2914932_0_0_9"/>